<sequence>MPYSPIPELNLLHDFAEAHPYFSEGFEFYDFDRPDAGLVEWFDMKGDEPGVGVFLDGLMPFAQATGGGSFYALWRCDDRADLATLPVVFFGDEGDLDVVGAGLRDLFRLLALDDEMLGAADGNDLSSDHHGDYVAWLAATFGLTPPADPDALIGMARAEHGEPFVEWLIATVPTRLDLTDFRHGLGR</sequence>
<accession>A0A841FNU5</accession>
<evidence type="ECO:0008006" key="3">
    <source>
        <dbReference type="Google" id="ProtNLM"/>
    </source>
</evidence>
<evidence type="ECO:0000313" key="1">
    <source>
        <dbReference type="EMBL" id="MBB6034259.1"/>
    </source>
</evidence>
<dbReference type="AlphaFoldDB" id="A0A841FNU5"/>
<gene>
    <name evidence="1" type="ORF">HNR73_002109</name>
</gene>
<keyword evidence="2" id="KW-1185">Reference proteome</keyword>
<comment type="caution">
    <text evidence="1">The sequence shown here is derived from an EMBL/GenBank/DDBJ whole genome shotgun (WGS) entry which is preliminary data.</text>
</comment>
<protein>
    <recommendedName>
        <fullName evidence="3">SMI1/KNR4 family protein</fullName>
    </recommendedName>
</protein>
<name>A0A841FNU5_9ACTN</name>
<organism evidence="1 2">
    <name type="scientific">Phytomonospora endophytica</name>
    <dbReference type="NCBI Taxonomy" id="714109"/>
    <lineage>
        <taxon>Bacteria</taxon>
        <taxon>Bacillati</taxon>
        <taxon>Actinomycetota</taxon>
        <taxon>Actinomycetes</taxon>
        <taxon>Micromonosporales</taxon>
        <taxon>Micromonosporaceae</taxon>
        <taxon>Phytomonospora</taxon>
    </lineage>
</organism>
<reference evidence="1 2" key="1">
    <citation type="submission" date="2020-08" db="EMBL/GenBank/DDBJ databases">
        <title>Genomic Encyclopedia of Type Strains, Phase IV (KMG-IV): sequencing the most valuable type-strain genomes for metagenomic binning, comparative biology and taxonomic classification.</title>
        <authorList>
            <person name="Goeker M."/>
        </authorList>
    </citation>
    <scope>NUCLEOTIDE SEQUENCE [LARGE SCALE GENOMIC DNA]</scope>
    <source>
        <strain evidence="1 2">YIM 65646</strain>
    </source>
</reference>
<dbReference type="Proteomes" id="UP000548476">
    <property type="component" value="Unassembled WGS sequence"/>
</dbReference>
<proteinExistence type="predicted"/>
<dbReference type="EMBL" id="JACHGT010000004">
    <property type="protein sequence ID" value="MBB6034259.1"/>
    <property type="molecule type" value="Genomic_DNA"/>
</dbReference>
<dbReference type="RefSeq" id="WP_184787135.1">
    <property type="nucleotide sequence ID" value="NZ_BONT01000045.1"/>
</dbReference>
<evidence type="ECO:0000313" key="2">
    <source>
        <dbReference type="Proteomes" id="UP000548476"/>
    </source>
</evidence>